<dbReference type="RefSeq" id="XP_025549314.1">
    <property type="nucleotide sequence ID" value="XM_025700694.1"/>
</dbReference>
<accession>A0A395HQY0</accession>
<feature type="signal peptide" evidence="1">
    <location>
        <begin position="1"/>
        <end position="19"/>
    </location>
</feature>
<gene>
    <name evidence="2" type="ORF">BO97DRAFT_479430</name>
</gene>
<name>A0A395HQY0_ASPHC</name>
<evidence type="ECO:0000313" key="3">
    <source>
        <dbReference type="Proteomes" id="UP000248961"/>
    </source>
</evidence>
<feature type="chain" id="PRO_5017271781" description="Concanavalin A-like lectin/glucanase" evidence="1">
    <location>
        <begin position="20"/>
        <end position="230"/>
    </location>
</feature>
<reference evidence="2 3" key="1">
    <citation type="submission" date="2018-02" db="EMBL/GenBank/DDBJ databases">
        <title>The genomes of Aspergillus section Nigri reveals drivers in fungal speciation.</title>
        <authorList>
            <consortium name="DOE Joint Genome Institute"/>
            <person name="Vesth T.C."/>
            <person name="Nybo J."/>
            <person name="Theobald S."/>
            <person name="Brandl J."/>
            <person name="Frisvad J.C."/>
            <person name="Nielsen K.F."/>
            <person name="Lyhne E.K."/>
            <person name="Kogle M.E."/>
            <person name="Kuo A."/>
            <person name="Riley R."/>
            <person name="Clum A."/>
            <person name="Nolan M."/>
            <person name="Lipzen A."/>
            <person name="Salamov A."/>
            <person name="Henrissat B."/>
            <person name="Wiebenga A."/>
            <person name="De vries R.P."/>
            <person name="Grigoriev I.V."/>
            <person name="Mortensen U.H."/>
            <person name="Andersen M.R."/>
            <person name="Baker S.E."/>
        </authorList>
    </citation>
    <scope>NUCLEOTIDE SEQUENCE [LARGE SCALE GENOMIC DNA]</scope>
    <source>
        <strain evidence="2 3">CBS 101889</strain>
    </source>
</reference>
<dbReference type="Proteomes" id="UP000248961">
    <property type="component" value="Unassembled WGS sequence"/>
</dbReference>
<dbReference type="AlphaFoldDB" id="A0A395HQY0"/>
<dbReference type="EMBL" id="KZ824297">
    <property type="protein sequence ID" value="RAL10160.1"/>
    <property type="molecule type" value="Genomic_DNA"/>
</dbReference>
<evidence type="ECO:0000256" key="1">
    <source>
        <dbReference type="SAM" id="SignalP"/>
    </source>
</evidence>
<dbReference type="VEuPathDB" id="FungiDB:BO97DRAFT_479430"/>
<organism evidence="2 3">
    <name type="scientific">Aspergillus homomorphus (strain CBS 101889)</name>
    <dbReference type="NCBI Taxonomy" id="1450537"/>
    <lineage>
        <taxon>Eukaryota</taxon>
        <taxon>Fungi</taxon>
        <taxon>Dikarya</taxon>
        <taxon>Ascomycota</taxon>
        <taxon>Pezizomycotina</taxon>
        <taxon>Eurotiomycetes</taxon>
        <taxon>Eurotiomycetidae</taxon>
        <taxon>Eurotiales</taxon>
        <taxon>Aspergillaceae</taxon>
        <taxon>Aspergillus</taxon>
        <taxon>Aspergillus subgen. Circumdati</taxon>
    </lineage>
</organism>
<evidence type="ECO:0008006" key="4">
    <source>
        <dbReference type="Google" id="ProtNLM"/>
    </source>
</evidence>
<keyword evidence="3" id="KW-1185">Reference proteome</keyword>
<dbReference type="GeneID" id="37204983"/>
<keyword evidence="1" id="KW-0732">Signal</keyword>
<protein>
    <recommendedName>
        <fullName evidence="4">Concanavalin A-like lectin/glucanase</fullName>
    </recommendedName>
</protein>
<dbReference type="OrthoDB" id="5086500at2759"/>
<proteinExistence type="predicted"/>
<evidence type="ECO:0000313" key="2">
    <source>
        <dbReference type="EMBL" id="RAL10160.1"/>
    </source>
</evidence>
<sequence>MRSVYAAALLAFALRAAAATWSVIAPGAPEGTSVQDTSDEVRASLWIGLRATAGETSSYLYQPLPNWSPDQESQGCSASIEEWCVAASTYTPSGQLGQAYVTVPKESQVGSEVTIENSKATQVVSIDSKVVFKETDQLDSNLLYLYSGDECYTGSGTCGTQSAYGWNNITIHLSEADSKLGNTLSLYSGSSSNGLTISDGGKTWHTDAIKISSDTFDDNVQKICIRLEGE</sequence>